<name>A0ABV4U575_9BACT</name>
<dbReference type="EMBL" id="JBGUBD010000006">
    <property type="protein sequence ID" value="MFA9478741.1"/>
    <property type="molecule type" value="Genomic_DNA"/>
</dbReference>
<dbReference type="Pfam" id="PF01814">
    <property type="entry name" value="Hemerythrin"/>
    <property type="match status" value="1"/>
</dbReference>
<keyword evidence="3" id="KW-0479">Metal-binding</keyword>
<dbReference type="PANTHER" id="PTHR36438:SF1">
    <property type="entry name" value="IRON-SULFUR CLUSTER REPAIR PROTEIN YTFE"/>
    <property type="match status" value="1"/>
</dbReference>
<gene>
    <name evidence="6" type="primary">ric</name>
    <name evidence="6" type="ORF">ACERK3_10580</name>
</gene>
<proteinExistence type="predicted"/>
<evidence type="ECO:0000259" key="5">
    <source>
        <dbReference type="Pfam" id="PF01814"/>
    </source>
</evidence>
<keyword evidence="4" id="KW-0408">Iron</keyword>
<sequence>MTAIDINTTIGQLVADRPSRSRLFESLGIDYCCGGKQPLADACQKHGLDANTVAKLLSATEQQVGRETSRDWTQAPLTELADHIEQTHHAYLRRELPRLTAMVDKVANVHGQSYGWLISLRNVFNGFVPELNAHMLKEERVLFPMIRQLEAGEADAANHCGGLSNPIRMMEHEHDQAGDALAKMRELTADFTPPEGACNTFRAMLDGLAELEHDMHLHVHKENSILFPRASELEVRQQGTAA</sequence>
<dbReference type="PANTHER" id="PTHR36438">
    <property type="entry name" value="IRON-SULFUR CLUSTER REPAIR PROTEIN YTFE"/>
    <property type="match status" value="1"/>
</dbReference>
<dbReference type="RefSeq" id="WP_425345669.1">
    <property type="nucleotide sequence ID" value="NZ_JBGUBD010000006.1"/>
</dbReference>
<reference evidence="6 7" key="1">
    <citation type="submission" date="2024-08" db="EMBL/GenBank/DDBJ databases">
        <title>Whole-genome sequencing of halo(alkali)philic microorganisms from hypersaline lakes.</title>
        <authorList>
            <person name="Sorokin D.Y."/>
            <person name="Merkel A.Y."/>
            <person name="Messina E."/>
            <person name="Yakimov M."/>
        </authorList>
    </citation>
    <scope>NUCLEOTIDE SEQUENCE [LARGE SCALE GENOMIC DNA]</scope>
    <source>
        <strain evidence="6 7">AB-hyl4</strain>
    </source>
</reference>
<evidence type="ECO:0000313" key="6">
    <source>
        <dbReference type="EMBL" id="MFA9478741.1"/>
    </source>
</evidence>
<dbReference type="InterPro" id="IPR012312">
    <property type="entry name" value="Hemerythrin-like"/>
</dbReference>
<evidence type="ECO:0000256" key="4">
    <source>
        <dbReference type="ARBA" id="ARBA00023004"/>
    </source>
</evidence>
<dbReference type="Pfam" id="PF04405">
    <property type="entry name" value="ScdA_N"/>
    <property type="match status" value="1"/>
</dbReference>
<dbReference type="CDD" id="cd12108">
    <property type="entry name" value="Hr-like"/>
    <property type="match status" value="1"/>
</dbReference>
<organism evidence="6 7">
    <name type="scientific">Natronomicrosphaera hydrolytica</name>
    <dbReference type="NCBI Taxonomy" id="3242702"/>
    <lineage>
        <taxon>Bacteria</taxon>
        <taxon>Pseudomonadati</taxon>
        <taxon>Planctomycetota</taxon>
        <taxon>Phycisphaerae</taxon>
        <taxon>Phycisphaerales</taxon>
        <taxon>Phycisphaeraceae</taxon>
        <taxon>Natronomicrosphaera</taxon>
    </lineage>
</organism>
<accession>A0ABV4U575</accession>
<evidence type="ECO:0000256" key="3">
    <source>
        <dbReference type="ARBA" id="ARBA00022723"/>
    </source>
</evidence>
<dbReference type="NCBIfam" id="TIGR03652">
    <property type="entry name" value="FeS_repair_RIC"/>
    <property type="match status" value="1"/>
</dbReference>
<comment type="caution">
    <text evidence="6">The sequence shown here is derived from an EMBL/GenBank/DDBJ whole genome shotgun (WGS) entry which is preliminary data.</text>
</comment>
<dbReference type="InterPro" id="IPR019903">
    <property type="entry name" value="RIC_family"/>
</dbReference>
<dbReference type="Gene3D" id="1.20.120.520">
    <property type="entry name" value="nmb1532 protein domain like"/>
    <property type="match status" value="1"/>
</dbReference>
<evidence type="ECO:0000256" key="2">
    <source>
        <dbReference type="ARBA" id="ARBA00022490"/>
    </source>
</evidence>
<protein>
    <submittedName>
        <fullName evidence="6">Iron-sulfur cluster repair di-iron protein</fullName>
    </submittedName>
</protein>
<evidence type="ECO:0000313" key="7">
    <source>
        <dbReference type="Proteomes" id="UP001575105"/>
    </source>
</evidence>
<comment type="subcellular location">
    <subcellularLocation>
        <location evidence="1">Cytoplasm</location>
    </subcellularLocation>
</comment>
<keyword evidence="7" id="KW-1185">Reference proteome</keyword>
<feature type="domain" description="Hemerythrin-like" evidence="5">
    <location>
        <begin position="86"/>
        <end position="230"/>
    </location>
</feature>
<dbReference type="Proteomes" id="UP001575105">
    <property type="component" value="Unassembled WGS sequence"/>
</dbReference>
<evidence type="ECO:0000256" key="1">
    <source>
        <dbReference type="ARBA" id="ARBA00004496"/>
    </source>
</evidence>
<keyword evidence="2" id="KW-0963">Cytoplasm</keyword>